<feature type="domain" description="Aldehyde oxidase/xanthine dehydrogenase a/b hammerhead" evidence="1">
    <location>
        <begin position="19"/>
        <end position="126"/>
    </location>
</feature>
<dbReference type="PANTHER" id="PTHR11908">
    <property type="entry name" value="XANTHINE DEHYDROGENASE"/>
    <property type="match status" value="1"/>
</dbReference>
<organism evidence="2 3">
    <name type="scientific">Formimonas warabiya</name>
    <dbReference type="NCBI Taxonomy" id="1761012"/>
    <lineage>
        <taxon>Bacteria</taxon>
        <taxon>Bacillati</taxon>
        <taxon>Bacillota</taxon>
        <taxon>Clostridia</taxon>
        <taxon>Eubacteriales</taxon>
        <taxon>Peptococcaceae</taxon>
        <taxon>Candidatus Formimonas</taxon>
    </lineage>
</organism>
<dbReference type="GO" id="GO:0016491">
    <property type="term" value="F:oxidoreductase activity"/>
    <property type="evidence" value="ECO:0007669"/>
    <property type="project" value="InterPro"/>
</dbReference>
<dbReference type="KEGG" id="fwa:DCMF_22600"/>
<evidence type="ECO:0000313" key="3">
    <source>
        <dbReference type="Proteomes" id="UP000323521"/>
    </source>
</evidence>
<dbReference type="SMART" id="SM01008">
    <property type="entry name" value="Ald_Xan_dh_C"/>
    <property type="match status" value="1"/>
</dbReference>
<reference evidence="2 3" key="1">
    <citation type="submission" date="2016-10" db="EMBL/GenBank/DDBJ databases">
        <title>Complete Genome Sequence of Peptococcaceae strain DCMF.</title>
        <authorList>
            <person name="Edwards R.J."/>
            <person name="Holland S.I."/>
            <person name="Deshpande N.P."/>
            <person name="Wong Y.K."/>
            <person name="Ertan H."/>
            <person name="Manefield M."/>
            <person name="Russell T.L."/>
            <person name="Lee M.J."/>
        </authorList>
    </citation>
    <scope>NUCLEOTIDE SEQUENCE [LARGE SCALE GENOMIC DNA]</scope>
    <source>
        <strain evidence="2 3">DCMF</strain>
    </source>
</reference>
<dbReference type="Pfam" id="PF20256">
    <property type="entry name" value="MoCoBD_2"/>
    <property type="match status" value="1"/>
</dbReference>
<dbReference type="EMBL" id="CP017634">
    <property type="protein sequence ID" value="ATW27165.1"/>
    <property type="molecule type" value="Genomic_DNA"/>
</dbReference>
<dbReference type="InterPro" id="IPR008274">
    <property type="entry name" value="AldOxase/xan_DH_MoCoBD1"/>
</dbReference>
<dbReference type="AlphaFoldDB" id="A0A3G1KY79"/>
<dbReference type="InterPro" id="IPR036856">
    <property type="entry name" value="Ald_Oxase/Xan_DH_a/b_sf"/>
</dbReference>
<dbReference type="PANTHER" id="PTHR11908:SF157">
    <property type="entry name" value="XANTHINE DEHYDROGENASE SUBUNIT D-RELATED"/>
    <property type="match status" value="1"/>
</dbReference>
<gene>
    <name evidence="2" type="ORF">DCMF_22600</name>
</gene>
<proteinExistence type="predicted"/>
<dbReference type="SUPFAM" id="SSF56003">
    <property type="entry name" value="Molybdenum cofactor-binding domain"/>
    <property type="match status" value="1"/>
</dbReference>
<keyword evidence="3" id="KW-1185">Reference proteome</keyword>
<sequence length="736" mass="78720">MMEYVGHNLLKADAPDKVTGKAKFVADLSKEGMLWAAAVRSPYAHAKITAVSVEDASACPGVRAVLTARDIPGINAVSPTGVEDQPVLAEDKVRFFGEAVALVVADSLAAARKGAALIRVDYQPLPVVESPEESLQTDSPKIHDQGNLCQAKKLRKGDFAEAEKQADLLITNTYRTHAVDHGYLEPDACFADWVEGKLIVRTTTKSAHHDQHQICRVLGLPSDRVRVIAAVIGGSFGGKADMPLICMTSLAAWKTGCPVKIVYSREECLQTTTKRHPCIVTFTHAVRKDGRILGVKGEILLDAGAYSGYSSSVLGRSLGNAVGPYAVEHIEIDAKAVFTNNPSSGAMRGYGTPQMCFGHEGQMDQIAEQLGLNPWDVRLINALKPGDDSATGQMMREDIKFQETILAAREKAGTLPQGNNPLWIKKGWGVACFWYGNGRTGLPNPGLAHGELNPDGTITFYVGSPDIGQGSNTVFRQVAAEALHISPQKINVVSADTLLTPDSGTTSGTRLTFIVANGVKRAAEDLLLKITDFQKKEGLAGCLPKVMKTLGRLAGEKGILLRGEGRFDPPTVPPDNETGQGIPYGTYTLGTQYVELTLNLLTGRVQVDRIIASYDCGVVVNPVLFQGQLDGGTAQGIGYALLEELGLKKGKVQNDNFDRYLMATSMDVGQVDAYTVPNYDQLGPFGAKGIGEPATIPTAAAIINAINRATEHKFRMLPVIPETLVAAGRSGAHGRS</sequence>
<dbReference type="InterPro" id="IPR016208">
    <property type="entry name" value="Ald_Oxase/xanthine_DH-like"/>
</dbReference>
<accession>A0A3G1KY79</accession>
<evidence type="ECO:0000313" key="2">
    <source>
        <dbReference type="EMBL" id="ATW27165.1"/>
    </source>
</evidence>
<dbReference type="InterPro" id="IPR037165">
    <property type="entry name" value="AldOxase/xan_DH_Mopterin-bd_sf"/>
</dbReference>
<name>A0A3G1KY79_FORW1</name>
<protein>
    <recommendedName>
        <fullName evidence="1">Aldehyde oxidase/xanthine dehydrogenase a/b hammerhead domain-containing protein</fullName>
    </recommendedName>
</protein>
<dbReference type="Proteomes" id="UP000323521">
    <property type="component" value="Chromosome"/>
</dbReference>
<dbReference type="SUPFAM" id="SSF54665">
    <property type="entry name" value="CO dehydrogenase molybdoprotein N-domain-like"/>
    <property type="match status" value="1"/>
</dbReference>
<dbReference type="Gene3D" id="3.30.365.10">
    <property type="entry name" value="Aldehyde oxidase/xanthine dehydrogenase, molybdopterin binding domain"/>
    <property type="match status" value="4"/>
</dbReference>
<dbReference type="Pfam" id="PF02738">
    <property type="entry name" value="MoCoBD_1"/>
    <property type="match status" value="1"/>
</dbReference>
<dbReference type="InterPro" id="IPR046867">
    <property type="entry name" value="AldOxase/xan_DH_MoCoBD2"/>
</dbReference>
<dbReference type="GO" id="GO:0005506">
    <property type="term" value="F:iron ion binding"/>
    <property type="evidence" value="ECO:0007669"/>
    <property type="project" value="InterPro"/>
</dbReference>
<evidence type="ECO:0000259" key="1">
    <source>
        <dbReference type="SMART" id="SM01008"/>
    </source>
</evidence>
<dbReference type="InterPro" id="IPR000674">
    <property type="entry name" value="Ald_Oxase/Xan_DH_a/b"/>
</dbReference>
<dbReference type="RefSeq" id="WP_214658819.1">
    <property type="nucleotide sequence ID" value="NZ_CP017634.1"/>
</dbReference>
<dbReference type="Gene3D" id="3.90.1170.50">
    <property type="entry name" value="Aldehyde oxidase/xanthine dehydrogenase, a/b hammerhead"/>
    <property type="match status" value="1"/>
</dbReference>
<dbReference type="Pfam" id="PF01315">
    <property type="entry name" value="Ald_Xan_dh_C"/>
    <property type="match status" value="1"/>
</dbReference>